<evidence type="ECO:0008006" key="5">
    <source>
        <dbReference type="Google" id="ProtNLM"/>
    </source>
</evidence>
<dbReference type="InterPro" id="IPR036291">
    <property type="entry name" value="NAD(P)-bd_dom_sf"/>
</dbReference>
<dbReference type="RefSeq" id="XP_058332831.1">
    <property type="nucleotide sequence ID" value="XM_058473828.1"/>
</dbReference>
<dbReference type="GO" id="GO:0019748">
    <property type="term" value="P:secondary metabolic process"/>
    <property type="evidence" value="ECO:0007669"/>
    <property type="project" value="TreeGrafter"/>
</dbReference>
<dbReference type="PANTHER" id="PTHR43544">
    <property type="entry name" value="SHORT-CHAIN DEHYDROGENASE/REDUCTASE"/>
    <property type="match status" value="1"/>
</dbReference>
<accession>A0A9W9P8S4</accession>
<evidence type="ECO:0000313" key="4">
    <source>
        <dbReference type="Proteomes" id="UP001150941"/>
    </source>
</evidence>
<dbReference type="SUPFAM" id="SSF51735">
    <property type="entry name" value="NAD(P)-binding Rossmann-fold domains"/>
    <property type="match status" value="1"/>
</dbReference>
<dbReference type="Proteomes" id="UP001150941">
    <property type="component" value="Unassembled WGS sequence"/>
</dbReference>
<dbReference type="InterPro" id="IPR002347">
    <property type="entry name" value="SDR_fam"/>
</dbReference>
<reference evidence="3" key="2">
    <citation type="journal article" date="2023" name="IMA Fungus">
        <title>Comparative genomic study of the Penicillium genus elucidates a diverse pangenome and 15 lateral gene transfer events.</title>
        <authorList>
            <person name="Petersen C."/>
            <person name="Sorensen T."/>
            <person name="Nielsen M.R."/>
            <person name="Sondergaard T.E."/>
            <person name="Sorensen J.L."/>
            <person name="Fitzpatrick D.A."/>
            <person name="Frisvad J.C."/>
            <person name="Nielsen K.L."/>
        </authorList>
    </citation>
    <scope>NUCLEOTIDE SEQUENCE</scope>
    <source>
        <strain evidence="3">IBT 19713</strain>
    </source>
</reference>
<dbReference type="GeneID" id="83201131"/>
<protein>
    <recommendedName>
        <fullName evidence="5">NAD(P)-binding protein</fullName>
    </recommendedName>
</protein>
<dbReference type="PRINTS" id="PR00081">
    <property type="entry name" value="GDHRDH"/>
</dbReference>
<dbReference type="InterPro" id="IPR051468">
    <property type="entry name" value="Fungal_SecMetab_SDRs"/>
</dbReference>
<keyword evidence="4" id="KW-1185">Reference proteome</keyword>
<dbReference type="Gene3D" id="3.40.50.720">
    <property type="entry name" value="NAD(P)-binding Rossmann-like Domain"/>
    <property type="match status" value="1"/>
</dbReference>
<dbReference type="Pfam" id="PF00106">
    <property type="entry name" value="adh_short"/>
    <property type="match status" value="1"/>
</dbReference>
<evidence type="ECO:0000313" key="3">
    <source>
        <dbReference type="EMBL" id="KAJ5239912.1"/>
    </source>
</evidence>
<sequence>MTKVHNASFYAEPIFDTPGWYSLGWSAEDGGTDKVLVTLRTAKPSTYAHWPIQPSSCRPLPEKAEGAVKQLQVSSPDASLTPVVIDLDQDESITAAAKLVEERFGALDILINNAGINRSPDPNATLRESYRAVFETNVFGVAVMTATFLPLLRASKYHDRRIVNVTSGLGQIGIAYSPTSEYGAKIWELPVYRSSKSAVNMITAVDAVRLEKENILAVHAAPGFCRTNFGGGQGVKSAEEGARPIVRAATEGSPEELFGKLVDDENTLVEFGW</sequence>
<dbReference type="GO" id="GO:0016491">
    <property type="term" value="F:oxidoreductase activity"/>
    <property type="evidence" value="ECO:0007669"/>
    <property type="project" value="TreeGrafter"/>
</dbReference>
<dbReference type="AlphaFoldDB" id="A0A9W9P8S4"/>
<proteinExistence type="inferred from homology"/>
<dbReference type="PANTHER" id="PTHR43544:SF32">
    <property type="entry name" value="CHAIN DEHYDROGENASE, PUTATIVE (AFU_ORTHOLOGUE AFUA_5G01530)-RELATED"/>
    <property type="match status" value="1"/>
</dbReference>
<organism evidence="3 4">
    <name type="scientific">Penicillium chermesinum</name>
    <dbReference type="NCBI Taxonomy" id="63820"/>
    <lineage>
        <taxon>Eukaryota</taxon>
        <taxon>Fungi</taxon>
        <taxon>Dikarya</taxon>
        <taxon>Ascomycota</taxon>
        <taxon>Pezizomycotina</taxon>
        <taxon>Eurotiomycetes</taxon>
        <taxon>Eurotiomycetidae</taxon>
        <taxon>Eurotiales</taxon>
        <taxon>Aspergillaceae</taxon>
        <taxon>Penicillium</taxon>
    </lineage>
</organism>
<dbReference type="EMBL" id="JAPQKS010000003">
    <property type="protein sequence ID" value="KAJ5239912.1"/>
    <property type="molecule type" value="Genomic_DNA"/>
</dbReference>
<comment type="caution">
    <text evidence="3">The sequence shown here is derived from an EMBL/GenBank/DDBJ whole genome shotgun (WGS) entry which is preliminary data.</text>
</comment>
<reference evidence="3" key="1">
    <citation type="submission" date="2022-11" db="EMBL/GenBank/DDBJ databases">
        <authorList>
            <person name="Petersen C."/>
        </authorList>
    </citation>
    <scope>NUCLEOTIDE SEQUENCE</scope>
    <source>
        <strain evidence="3">IBT 19713</strain>
    </source>
</reference>
<gene>
    <name evidence="3" type="ORF">N7468_004531</name>
</gene>
<evidence type="ECO:0000256" key="2">
    <source>
        <dbReference type="RuleBase" id="RU000363"/>
    </source>
</evidence>
<dbReference type="PRINTS" id="PR00080">
    <property type="entry name" value="SDRFAMILY"/>
</dbReference>
<dbReference type="OrthoDB" id="191139at2759"/>
<dbReference type="GO" id="GO:0005737">
    <property type="term" value="C:cytoplasm"/>
    <property type="evidence" value="ECO:0007669"/>
    <property type="project" value="TreeGrafter"/>
</dbReference>
<name>A0A9W9P8S4_9EURO</name>
<evidence type="ECO:0000256" key="1">
    <source>
        <dbReference type="ARBA" id="ARBA00006484"/>
    </source>
</evidence>
<comment type="similarity">
    <text evidence="1 2">Belongs to the short-chain dehydrogenases/reductases (SDR) family.</text>
</comment>